<dbReference type="Proteomes" id="UP001465755">
    <property type="component" value="Unassembled WGS sequence"/>
</dbReference>
<keyword evidence="5" id="KW-1185">Reference proteome</keyword>
<dbReference type="GO" id="GO:0031464">
    <property type="term" value="C:Cul4A-RING E3 ubiquitin ligase complex"/>
    <property type="evidence" value="ECO:0007669"/>
    <property type="project" value="TreeGrafter"/>
</dbReference>
<keyword evidence="3" id="KW-1133">Transmembrane helix</keyword>
<feature type="compositionally biased region" description="Low complexity" evidence="2">
    <location>
        <begin position="300"/>
        <end position="314"/>
    </location>
</feature>
<comment type="caution">
    <text evidence="4">The sequence shown here is derived from an EMBL/GenBank/DDBJ whole genome shotgun (WGS) entry which is preliminary data.</text>
</comment>
<feature type="transmembrane region" description="Helical" evidence="3">
    <location>
        <begin position="96"/>
        <end position="116"/>
    </location>
</feature>
<evidence type="ECO:0000256" key="1">
    <source>
        <dbReference type="ARBA" id="ARBA00009142"/>
    </source>
</evidence>
<dbReference type="GO" id="GO:0016567">
    <property type="term" value="P:protein ubiquitination"/>
    <property type="evidence" value="ECO:0007669"/>
    <property type="project" value="TreeGrafter"/>
</dbReference>
<keyword evidence="3" id="KW-0472">Membrane</keyword>
<feature type="region of interest" description="Disordered" evidence="2">
    <location>
        <begin position="742"/>
        <end position="816"/>
    </location>
</feature>
<evidence type="ECO:0000313" key="4">
    <source>
        <dbReference type="EMBL" id="KAK9801372.1"/>
    </source>
</evidence>
<feature type="compositionally biased region" description="Basic residues" evidence="2">
    <location>
        <begin position="761"/>
        <end position="770"/>
    </location>
</feature>
<dbReference type="PANTHER" id="PTHR14255">
    <property type="entry name" value="CEREBLON"/>
    <property type="match status" value="1"/>
</dbReference>
<feature type="compositionally biased region" description="Low complexity" evidence="2">
    <location>
        <begin position="771"/>
        <end position="781"/>
    </location>
</feature>
<feature type="transmembrane region" description="Helical" evidence="3">
    <location>
        <begin position="331"/>
        <end position="353"/>
    </location>
</feature>
<dbReference type="AlphaFoldDB" id="A0AAW1P163"/>
<sequence length="926" mass="97139">MRSILAQARSVGESNFHEVSEDSSAAADWQNYTTGRLTGFSGQRKPTPFVLDLRNWLGLVFAFVVSALANSAGVGGGSFLVPVFNLIVGFSLKRSTALSQPTMAGGAIAGVLYSLFQSNPINPSLPVVSFRLALELGPPLVLGTSAGVLINPLLPNWFIVALLTVVLLLLAARILIKALRMYGVETSRMQPAREDSAPQHDDTAKDPAPSPFAAQAADDAAKVKSHPVRFDSRPSGGSMSPALSSAVSAADSTVWDADNDEAQPALASQRSSSGPGPDRPAASRSSTNDAALAPAHRPSNVRSRLAAASSAVADPSEDDGSPGTPAAQRRLTWLGILLEALLLFGIIAAFLVVEMLKAHRKICTWQFGLLYGIQAAMCLLVSGAWITLPAVLSRRPPAGESQQPLLQRGESFPEADPTAAGLFVGAGVTLVGGFFAGMVGLGGGAVLSPLLLELGVHPLNSSIRLPKGASISRNHAVLTVLGLNDTRALSDQVAIVQDTSKFGCSVDEKIVKQKSAQSEAPVPADCLLTFGRHPGKSTYRVSKVNVSVVLAQELVPEAALLGEDLGLPISNVWHQGCTHYVAPAASCQLTAPAALALLNECLPTSKEWLEHWHASSANLQQSPLEAESYPVSFSIKAAGTTQHLSTLTSRPVFDGLKFLRPPTGAPDGDPELASCVSMCAGTWVDAPQQADLAVQPAADMSARPPAVSPADLLACIAQCSQQAIAGALQAAAAAAAPRAAGQKRTASASESEAEAQPGQKRNTKRTRRKGPAGPDATAAATDADDVMVPEEEEGPKWSPPKRPRVTAPGKHQGDGDGTVGLQALQIQPRPLAMPPPQLNGMPNFKRFNKQSVVRYQEPARLSVVDTSSSRLKIDTEDFMREEKHRRAAARKDDELFNASIRSKKITAAQAQGLGGFQALGKSGAVH</sequence>
<protein>
    <submittedName>
        <fullName evidence="4">Uncharacterized protein</fullName>
    </submittedName>
</protein>
<feature type="transmembrane region" description="Helical" evidence="3">
    <location>
        <begin position="56"/>
        <end position="84"/>
    </location>
</feature>
<feature type="transmembrane region" description="Helical" evidence="3">
    <location>
        <begin position="365"/>
        <end position="388"/>
    </location>
</feature>
<dbReference type="GO" id="GO:0016020">
    <property type="term" value="C:membrane"/>
    <property type="evidence" value="ECO:0007669"/>
    <property type="project" value="UniProtKB-SubCell"/>
</dbReference>
<feature type="compositionally biased region" description="Acidic residues" evidence="2">
    <location>
        <begin position="782"/>
        <end position="793"/>
    </location>
</feature>
<gene>
    <name evidence="4" type="ORF">WJX73_002498</name>
</gene>
<comment type="similarity">
    <text evidence="1">Belongs to the 4-toluene sulfonate uptake permease (TSUP) (TC 2.A.102) family.</text>
</comment>
<feature type="transmembrane region" description="Helical" evidence="3">
    <location>
        <begin position="422"/>
        <end position="452"/>
    </location>
</feature>
<name>A0AAW1P163_9CHLO</name>
<reference evidence="4 5" key="1">
    <citation type="journal article" date="2024" name="Nat. Commun.">
        <title>Phylogenomics reveals the evolutionary origins of lichenization in chlorophyte algae.</title>
        <authorList>
            <person name="Puginier C."/>
            <person name="Libourel C."/>
            <person name="Otte J."/>
            <person name="Skaloud P."/>
            <person name="Haon M."/>
            <person name="Grisel S."/>
            <person name="Petersen M."/>
            <person name="Berrin J.G."/>
            <person name="Delaux P.M."/>
            <person name="Dal Grande F."/>
            <person name="Keller J."/>
        </authorList>
    </citation>
    <scope>NUCLEOTIDE SEQUENCE [LARGE SCALE GENOMIC DNA]</scope>
    <source>
        <strain evidence="4 5">SAG 2036</strain>
    </source>
</reference>
<feature type="region of interest" description="Disordered" evidence="2">
    <location>
        <begin position="261"/>
        <end position="325"/>
    </location>
</feature>
<feature type="region of interest" description="Disordered" evidence="2">
    <location>
        <begin position="189"/>
        <end position="243"/>
    </location>
</feature>
<evidence type="ECO:0000256" key="2">
    <source>
        <dbReference type="SAM" id="MobiDB-lite"/>
    </source>
</evidence>
<dbReference type="PANTHER" id="PTHR14255:SF3">
    <property type="entry name" value="SULFITE EXPORTER TAUE_SAFE FAMILY PROTEIN 5-RELATED"/>
    <property type="match status" value="1"/>
</dbReference>
<feature type="compositionally biased region" description="Basic and acidic residues" evidence="2">
    <location>
        <begin position="191"/>
        <end position="205"/>
    </location>
</feature>
<proteinExistence type="inferred from homology"/>
<accession>A0AAW1P163</accession>
<keyword evidence="3" id="KW-0812">Transmembrane</keyword>
<evidence type="ECO:0000313" key="5">
    <source>
        <dbReference type="Proteomes" id="UP001465755"/>
    </source>
</evidence>
<feature type="transmembrane region" description="Helical" evidence="3">
    <location>
        <begin position="157"/>
        <end position="176"/>
    </location>
</feature>
<organism evidence="4 5">
    <name type="scientific">Symbiochloris irregularis</name>
    <dbReference type="NCBI Taxonomy" id="706552"/>
    <lineage>
        <taxon>Eukaryota</taxon>
        <taxon>Viridiplantae</taxon>
        <taxon>Chlorophyta</taxon>
        <taxon>core chlorophytes</taxon>
        <taxon>Trebouxiophyceae</taxon>
        <taxon>Trebouxiales</taxon>
        <taxon>Trebouxiaceae</taxon>
        <taxon>Symbiochloris</taxon>
    </lineage>
</organism>
<dbReference type="EMBL" id="JALJOQ010000076">
    <property type="protein sequence ID" value="KAK9801372.1"/>
    <property type="molecule type" value="Genomic_DNA"/>
</dbReference>
<evidence type="ECO:0000256" key="3">
    <source>
        <dbReference type="SAM" id="Phobius"/>
    </source>
</evidence>